<dbReference type="CDD" id="cd00609">
    <property type="entry name" value="AAT_like"/>
    <property type="match status" value="1"/>
</dbReference>
<dbReference type="InterPro" id="IPR015421">
    <property type="entry name" value="PyrdxlP-dep_Trfase_major"/>
</dbReference>
<keyword evidence="3 7" id="KW-0032">Aminotransferase</keyword>
<dbReference type="InterPro" id="IPR050596">
    <property type="entry name" value="AspAT/PAT-like"/>
</dbReference>
<dbReference type="SUPFAM" id="SSF53383">
    <property type="entry name" value="PLP-dependent transferases"/>
    <property type="match status" value="1"/>
</dbReference>
<dbReference type="PANTHER" id="PTHR46383">
    <property type="entry name" value="ASPARTATE AMINOTRANSFERASE"/>
    <property type="match status" value="1"/>
</dbReference>
<dbReference type="InterPro" id="IPR015424">
    <property type="entry name" value="PyrdxlP-dep_Trfase"/>
</dbReference>
<dbReference type="InterPro" id="IPR004839">
    <property type="entry name" value="Aminotransferase_I/II_large"/>
</dbReference>
<dbReference type="GO" id="GO:0030170">
    <property type="term" value="F:pyridoxal phosphate binding"/>
    <property type="evidence" value="ECO:0007669"/>
    <property type="project" value="InterPro"/>
</dbReference>
<keyword evidence="4 7" id="KW-0808">Transferase</keyword>
<keyword evidence="5" id="KW-0663">Pyridoxal phosphate</keyword>
<feature type="domain" description="Aminotransferase class I/classII large" evidence="6">
    <location>
        <begin position="38"/>
        <end position="407"/>
    </location>
</feature>
<reference evidence="7 8" key="1">
    <citation type="submission" date="2020-07" db="EMBL/GenBank/DDBJ databases">
        <title>Comparative genomics of pyrophilous fungi reveals a link between fire events and developmental genes.</title>
        <authorList>
            <consortium name="DOE Joint Genome Institute"/>
            <person name="Steindorff A.S."/>
            <person name="Carver A."/>
            <person name="Calhoun S."/>
            <person name="Stillman K."/>
            <person name="Liu H."/>
            <person name="Lipzen A."/>
            <person name="Pangilinan J."/>
            <person name="Labutti K."/>
            <person name="Bruns T.D."/>
            <person name="Grigoriev I.V."/>
        </authorList>
    </citation>
    <scope>NUCLEOTIDE SEQUENCE [LARGE SCALE GENOMIC DNA]</scope>
    <source>
        <strain evidence="7 8">CBS 144469</strain>
    </source>
</reference>
<dbReference type="PANTHER" id="PTHR46383:SF1">
    <property type="entry name" value="ASPARTATE AMINOTRANSFERASE"/>
    <property type="match status" value="1"/>
</dbReference>
<protein>
    <submittedName>
        <fullName evidence="7">Aminotransferase</fullName>
    </submittedName>
</protein>
<dbReference type="EMBL" id="JACGCI010000040">
    <property type="protein sequence ID" value="KAF6753206.1"/>
    <property type="molecule type" value="Genomic_DNA"/>
</dbReference>
<comment type="caution">
    <text evidence="7">The sequence shown here is derived from an EMBL/GenBank/DDBJ whole genome shotgun (WGS) entry which is preliminary data.</text>
</comment>
<dbReference type="Proteomes" id="UP000521943">
    <property type="component" value="Unassembled WGS sequence"/>
</dbReference>
<proteinExistence type="inferred from homology"/>
<organism evidence="7 8">
    <name type="scientific">Ephemerocybe angulata</name>
    <dbReference type="NCBI Taxonomy" id="980116"/>
    <lineage>
        <taxon>Eukaryota</taxon>
        <taxon>Fungi</taxon>
        <taxon>Dikarya</taxon>
        <taxon>Basidiomycota</taxon>
        <taxon>Agaricomycotina</taxon>
        <taxon>Agaricomycetes</taxon>
        <taxon>Agaricomycetidae</taxon>
        <taxon>Agaricales</taxon>
        <taxon>Agaricineae</taxon>
        <taxon>Psathyrellaceae</taxon>
        <taxon>Ephemerocybe</taxon>
    </lineage>
</organism>
<accession>A0A8H6HUS0</accession>
<dbReference type="GO" id="GO:0008483">
    <property type="term" value="F:transaminase activity"/>
    <property type="evidence" value="ECO:0007669"/>
    <property type="project" value="UniProtKB-KW"/>
</dbReference>
<dbReference type="Pfam" id="PF00155">
    <property type="entry name" value="Aminotran_1_2"/>
    <property type="match status" value="1"/>
</dbReference>
<keyword evidence="8" id="KW-1185">Reference proteome</keyword>
<comment type="similarity">
    <text evidence="2">Belongs to the class-I pyridoxal-phosphate-dependent aminotransferase family.</text>
</comment>
<evidence type="ECO:0000256" key="2">
    <source>
        <dbReference type="ARBA" id="ARBA00007441"/>
    </source>
</evidence>
<dbReference type="Gene3D" id="3.40.640.10">
    <property type="entry name" value="Type I PLP-dependent aspartate aminotransferase-like (Major domain)"/>
    <property type="match status" value="1"/>
</dbReference>
<evidence type="ECO:0000313" key="7">
    <source>
        <dbReference type="EMBL" id="KAF6753206.1"/>
    </source>
</evidence>
<evidence type="ECO:0000256" key="4">
    <source>
        <dbReference type="ARBA" id="ARBA00022679"/>
    </source>
</evidence>
<gene>
    <name evidence="7" type="ORF">DFP72DRAFT_426181</name>
</gene>
<dbReference type="NCBIfam" id="NF005732">
    <property type="entry name" value="PRK07550.1"/>
    <property type="match status" value="1"/>
</dbReference>
<evidence type="ECO:0000256" key="3">
    <source>
        <dbReference type="ARBA" id="ARBA00022576"/>
    </source>
</evidence>
<dbReference type="GO" id="GO:0006520">
    <property type="term" value="P:amino acid metabolic process"/>
    <property type="evidence" value="ECO:0007669"/>
    <property type="project" value="InterPro"/>
</dbReference>
<name>A0A8H6HUS0_9AGAR</name>
<evidence type="ECO:0000256" key="5">
    <source>
        <dbReference type="ARBA" id="ARBA00022898"/>
    </source>
</evidence>
<dbReference type="OrthoDB" id="7042322at2759"/>
<comment type="cofactor">
    <cofactor evidence="1">
        <name>pyridoxal 5'-phosphate</name>
        <dbReference type="ChEBI" id="CHEBI:597326"/>
    </cofactor>
</comment>
<dbReference type="AlphaFoldDB" id="A0A8H6HUS0"/>
<evidence type="ECO:0000313" key="8">
    <source>
        <dbReference type="Proteomes" id="UP000521943"/>
    </source>
</evidence>
<evidence type="ECO:0000256" key="1">
    <source>
        <dbReference type="ARBA" id="ARBA00001933"/>
    </source>
</evidence>
<sequence>MSSVLGFSLSRGVLNTSAPPIPKAYEWAARYNETSSTPLIDMSQGVPGIPPPEELRQAIGEASASPQNFSYGRGDGEPVLRLALVDEMKAVYGLQADIKMEDVALTAGCNMAFVAVIMALADAGDEVILPFPWYFNHEMDLSLLGVKAIGLPTLPEDGFLPSIARCEELITTKTKAIALVTPNNPTGAIYPPSLIASFADLATEHRVPLIVDETYRDFVPPEEPPHTLFTPSDSYPWRRTFIHLFSFSKSYCLPGYRLGAIVASPEFLASVKTVLDCLQICPPRPVQLGLAPLMPSLRSFVQANASAIQARHALFREALPQGWEIGAQGGYFAFVRHPYTGIGGERLAQMLVEKEGLLALPATFFMPTTAEGLGQAGDGYVAESELWLRFSVANVDDKTVLEACERLASFDAGSTYHL</sequence>
<evidence type="ECO:0000259" key="6">
    <source>
        <dbReference type="Pfam" id="PF00155"/>
    </source>
</evidence>